<comment type="caution">
    <text evidence="1">The sequence shown here is derived from an EMBL/GenBank/DDBJ whole genome shotgun (WGS) entry which is preliminary data.</text>
</comment>
<dbReference type="Proteomes" id="UP000606776">
    <property type="component" value="Unassembled WGS sequence"/>
</dbReference>
<evidence type="ECO:0000313" key="2">
    <source>
        <dbReference type="Proteomes" id="UP000606776"/>
    </source>
</evidence>
<evidence type="ECO:0000313" key="1">
    <source>
        <dbReference type="EMBL" id="MBE9235833.1"/>
    </source>
</evidence>
<organism evidence="1 2">
    <name type="scientific">Sphaerospermopsis aphanizomenoides LEGE 00250</name>
    <dbReference type="NCBI Taxonomy" id="2777972"/>
    <lineage>
        <taxon>Bacteria</taxon>
        <taxon>Bacillati</taxon>
        <taxon>Cyanobacteriota</taxon>
        <taxon>Cyanophyceae</taxon>
        <taxon>Nostocales</taxon>
        <taxon>Aphanizomenonaceae</taxon>
        <taxon>Sphaerospermopsis</taxon>
        <taxon>Sphaerospermopsis aphanizomenoides</taxon>
    </lineage>
</organism>
<dbReference type="RefSeq" id="WP_193942322.1">
    <property type="nucleotide sequence ID" value="NZ_JADEWB010000026.1"/>
</dbReference>
<reference evidence="1 2" key="1">
    <citation type="submission" date="2020-10" db="EMBL/GenBank/DDBJ databases">
        <authorList>
            <person name="Castelo-Branco R."/>
            <person name="Eusebio N."/>
            <person name="Adriana R."/>
            <person name="Vieira A."/>
            <person name="Brugerolle De Fraissinette N."/>
            <person name="Rezende De Castro R."/>
            <person name="Schneider M.P."/>
            <person name="Vasconcelos V."/>
            <person name="Leao P.N."/>
        </authorList>
    </citation>
    <scope>NUCLEOTIDE SEQUENCE [LARGE SCALE GENOMIC DNA]</scope>
    <source>
        <strain evidence="1 2">LEGE 00250</strain>
    </source>
</reference>
<accession>A0ABR9VBI2</accession>
<sequence length="184" mass="20358">MKQIKNFPENQSPSFDDLILMQSSDGITQKVQIGNLPINGSSGAGDSLNTIIHRDNSWRLDYAGNQFTSTFPCWTSMGVGFSESSTGILRLGFITLKKKLHFLCAGGGQTNGNLKIFKILNGDNIVVQKTLQELLGNTNRDNPIHITVDTLTVEGSRCSLQFEDLDNGNSWSWWSFVIGSFFCE</sequence>
<dbReference type="EMBL" id="JADEWB010000026">
    <property type="protein sequence ID" value="MBE9235833.1"/>
    <property type="molecule type" value="Genomic_DNA"/>
</dbReference>
<proteinExistence type="predicted"/>
<name>A0ABR9VBI2_9CYAN</name>
<keyword evidence="2" id="KW-1185">Reference proteome</keyword>
<protein>
    <submittedName>
        <fullName evidence="1">Uncharacterized protein</fullName>
    </submittedName>
</protein>
<gene>
    <name evidence="1" type="ORF">IQ227_07230</name>
</gene>